<keyword evidence="4 5" id="KW-0472">Membrane</keyword>
<dbReference type="InterPro" id="IPR013130">
    <property type="entry name" value="Fe3_Rdtase_TM_dom"/>
</dbReference>
<keyword evidence="3 5" id="KW-1133">Transmembrane helix</keyword>
<organism evidence="7 8">
    <name type="scientific">Aliiroseovarius salicola</name>
    <dbReference type="NCBI Taxonomy" id="3009082"/>
    <lineage>
        <taxon>Bacteria</taxon>
        <taxon>Pseudomonadati</taxon>
        <taxon>Pseudomonadota</taxon>
        <taxon>Alphaproteobacteria</taxon>
        <taxon>Rhodobacterales</taxon>
        <taxon>Paracoccaceae</taxon>
        <taxon>Aliiroseovarius</taxon>
    </lineage>
</organism>
<feature type="transmembrane region" description="Helical" evidence="5">
    <location>
        <begin position="163"/>
        <end position="184"/>
    </location>
</feature>
<evidence type="ECO:0000256" key="3">
    <source>
        <dbReference type="ARBA" id="ARBA00022989"/>
    </source>
</evidence>
<evidence type="ECO:0000313" key="7">
    <source>
        <dbReference type="EMBL" id="MDA5095790.1"/>
    </source>
</evidence>
<gene>
    <name evidence="7" type="ORF">O2N63_16995</name>
</gene>
<evidence type="ECO:0000256" key="4">
    <source>
        <dbReference type="ARBA" id="ARBA00023136"/>
    </source>
</evidence>
<evidence type="ECO:0000259" key="6">
    <source>
        <dbReference type="Pfam" id="PF01794"/>
    </source>
</evidence>
<dbReference type="RefSeq" id="WP_271055501.1">
    <property type="nucleotide sequence ID" value="NZ_JAQIIO010000016.1"/>
</dbReference>
<keyword evidence="8" id="KW-1185">Reference proteome</keyword>
<dbReference type="EMBL" id="JAQIIO010000016">
    <property type="protein sequence ID" value="MDA5095790.1"/>
    <property type="molecule type" value="Genomic_DNA"/>
</dbReference>
<sequence length="235" mass="27286">MTATNWIKRHLIVLALTTAGLYLFHWSRGQWSDMHRWNRAFGDISFVLVALAMFMGPMLRLTGWRWVRGLIPYRRELGIYAVIAASVHTAIILVGWVNLDFARLFGFEFHPALNRYVMVQYGFALANLLGIAALLYGVVLAATSNDFSLSRLGTPVWKFVQQGAYVLWWLIVLHTAYFLFLHFLDFHRQIPEPNWAQWPFVAVTTITIMLQLSALVVTWRRQRQRIWTEQRGDCG</sequence>
<feature type="transmembrane region" description="Helical" evidence="5">
    <location>
        <begin position="119"/>
        <end position="142"/>
    </location>
</feature>
<name>A0ABT4W5K6_9RHOB</name>
<keyword evidence="2 5" id="KW-0812">Transmembrane</keyword>
<evidence type="ECO:0000256" key="2">
    <source>
        <dbReference type="ARBA" id="ARBA00022692"/>
    </source>
</evidence>
<reference evidence="7 8" key="1">
    <citation type="submission" date="2023-01" db="EMBL/GenBank/DDBJ databases">
        <authorList>
            <person name="Yoon J.-W."/>
        </authorList>
    </citation>
    <scope>NUCLEOTIDE SEQUENCE [LARGE SCALE GENOMIC DNA]</scope>
    <source>
        <strain evidence="7 8">KMU-50</strain>
    </source>
</reference>
<feature type="transmembrane region" description="Helical" evidence="5">
    <location>
        <begin position="196"/>
        <end position="217"/>
    </location>
</feature>
<evidence type="ECO:0000313" key="8">
    <source>
        <dbReference type="Proteomes" id="UP001528040"/>
    </source>
</evidence>
<comment type="subcellular location">
    <subcellularLocation>
        <location evidence="1">Membrane</location>
        <topology evidence="1">Multi-pass membrane protein</topology>
    </subcellularLocation>
</comment>
<evidence type="ECO:0000256" key="1">
    <source>
        <dbReference type="ARBA" id="ARBA00004141"/>
    </source>
</evidence>
<protein>
    <submittedName>
        <fullName evidence="7">Ferric reductase-like transmembrane domain-containing protein</fullName>
    </submittedName>
</protein>
<feature type="transmembrane region" description="Helical" evidence="5">
    <location>
        <begin position="77"/>
        <end position="99"/>
    </location>
</feature>
<dbReference type="Proteomes" id="UP001528040">
    <property type="component" value="Unassembled WGS sequence"/>
</dbReference>
<accession>A0ABT4W5K6</accession>
<feature type="transmembrane region" description="Helical" evidence="5">
    <location>
        <begin position="39"/>
        <end position="56"/>
    </location>
</feature>
<comment type="caution">
    <text evidence="7">The sequence shown here is derived from an EMBL/GenBank/DDBJ whole genome shotgun (WGS) entry which is preliminary data.</text>
</comment>
<proteinExistence type="predicted"/>
<evidence type="ECO:0000256" key="5">
    <source>
        <dbReference type="SAM" id="Phobius"/>
    </source>
</evidence>
<feature type="domain" description="Ferric oxidoreductase" evidence="6">
    <location>
        <begin position="42"/>
        <end position="168"/>
    </location>
</feature>
<dbReference type="Pfam" id="PF01794">
    <property type="entry name" value="Ferric_reduct"/>
    <property type="match status" value="1"/>
</dbReference>